<dbReference type="InterPro" id="IPR000297">
    <property type="entry name" value="PPIase_PpiC"/>
</dbReference>
<dbReference type="GO" id="GO:0050821">
    <property type="term" value="P:protein stabilization"/>
    <property type="evidence" value="ECO:0007669"/>
    <property type="project" value="InterPro"/>
</dbReference>
<dbReference type="InterPro" id="IPR027304">
    <property type="entry name" value="Trigger_fact/SurA_dom_sf"/>
</dbReference>
<keyword evidence="11" id="KW-1185">Reference proteome</keyword>
<evidence type="ECO:0000256" key="4">
    <source>
        <dbReference type="ARBA" id="ARBA00023110"/>
    </source>
</evidence>
<proteinExistence type="inferred from homology"/>
<keyword evidence="3 7" id="KW-0574">Periplasm</keyword>
<comment type="function">
    <text evidence="7">Chaperone involved in the correct folding and assembly of outer membrane proteins. Recognizes specific patterns of aromatic residues and the orientation of their side chains, which are found more frequently in integral outer membrane proteins. May act in both early periplasmic and late outer membrane-associated steps of protein maturation.</text>
</comment>
<dbReference type="PANTHER" id="PTHR47637:SF1">
    <property type="entry name" value="CHAPERONE SURA"/>
    <property type="match status" value="1"/>
</dbReference>
<dbReference type="Pfam" id="PF09312">
    <property type="entry name" value="SurA_N"/>
    <property type="match status" value="1"/>
</dbReference>
<evidence type="ECO:0000256" key="3">
    <source>
        <dbReference type="ARBA" id="ARBA00022764"/>
    </source>
</evidence>
<keyword evidence="5 7" id="KW-0143">Chaperone</keyword>
<dbReference type="GO" id="GO:0042277">
    <property type="term" value="F:peptide binding"/>
    <property type="evidence" value="ECO:0007669"/>
    <property type="project" value="InterPro"/>
</dbReference>
<reference evidence="11" key="1">
    <citation type="submission" date="2017-01" db="EMBL/GenBank/DDBJ databases">
        <authorList>
            <person name="Varghese N."/>
            <person name="Submissions S."/>
        </authorList>
    </citation>
    <scope>NUCLEOTIDE SEQUENCE [LARGE SCALE GENOMIC DNA]</scope>
    <source>
        <strain evidence="11">DSM 22306</strain>
    </source>
</reference>
<organism evidence="10 11">
    <name type="scientific">Neptunomonas antarctica</name>
    <dbReference type="NCBI Taxonomy" id="619304"/>
    <lineage>
        <taxon>Bacteria</taxon>
        <taxon>Pseudomonadati</taxon>
        <taxon>Pseudomonadota</taxon>
        <taxon>Gammaproteobacteria</taxon>
        <taxon>Oceanospirillales</taxon>
        <taxon>Oceanospirillaceae</taxon>
        <taxon>Neptunomonas</taxon>
    </lineage>
</organism>
<dbReference type="InterPro" id="IPR015391">
    <property type="entry name" value="SurA_N"/>
</dbReference>
<keyword evidence="6 7" id="KW-0413">Isomerase</keyword>
<dbReference type="PANTHER" id="PTHR47637">
    <property type="entry name" value="CHAPERONE SURA"/>
    <property type="match status" value="1"/>
</dbReference>
<dbReference type="PROSITE" id="PS50198">
    <property type="entry name" value="PPIC_PPIASE_2"/>
    <property type="match status" value="2"/>
</dbReference>
<dbReference type="STRING" id="619304.SAMN05421760_1011004"/>
<dbReference type="Gene3D" id="1.10.4030.10">
    <property type="entry name" value="Porin chaperone SurA, peptide-binding domain"/>
    <property type="match status" value="1"/>
</dbReference>
<feature type="signal peptide" evidence="7">
    <location>
        <begin position="1"/>
        <end position="28"/>
    </location>
</feature>
<evidence type="ECO:0000256" key="2">
    <source>
        <dbReference type="ARBA" id="ARBA00022737"/>
    </source>
</evidence>
<dbReference type="InterPro" id="IPR023034">
    <property type="entry name" value="PPIase_SurA"/>
</dbReference>
<dbReference type="AlphaFoldDB" id="A0A1N7JDS7"/>
<dbReference type="EMBL" id="FTOE01000001">
    <property type="protein sequence ID" value="SIS47479.1"/>
    <property type="molecule type" value="Genomic_DNA"/>
</dbReference>
<dbReference type="EC" id="5.2.1.8" evidence="7"/>
<evidence type="ECO:0000313" key="10">
    <source>
        <dbReference type="EMBL" id="SIS47479.1"/>
    </source>
</evidence>
<evidence type="ECO:0000256" key="1">
    <source>
        <dbReference type="ARBA" id="ARBA00022729"/>
    </source>
</evidence>
<sequence precursor="true">MINSKLMKVRQFGLVTLASLLLSSHLHAAPLQLDSVVAIVNDDVVLASEFKQRIQIIREQLNARKQRIPPDNILEPQVMDRLVLDNLMLQLADQQGIKVTDRQLNDAINNIASRNSMTLPQFREALIAEGQDYLTAREQIRREMLIAQVQQSNVSRRIRVSDQEIKNFLKSDSGAANQSELLLSIILIAIPEQASPEQIQASDTKANSIYQALVNKADFAETAIATSNAPNALNGGDLGWRKATELPETLTAAVSNMKPGDISAPIKTPSGFYIAQLRDKRGGTVQLVEQTQVRHILLKPSEIRSPEQTKRLIERLYTRLNQGESFEELAKELSDDSASGSEGGDLNWASPGQMVPEFEQVMQRTPIGELSAPFESRFGWHILQVQDRRTQDMGDQVKESQARSTISKRKYAEELVNWLREIRSQAYVEIKP</sequence>
<dbReference type="InterPro" id="IPR046357">
    <property type="entry name" value="PPIase_dom_sf"/>
</dbReference>
<feature type="domain" description="PpiC" evidence="9">
    <location>
        <begin position="178"/>
        <end position="279"/>
    </location>
</feature>
<evidence type="ECO:0000256" key="8">
    <source>
        <dbReference type="SAM" id="MobiDB-lite"/>
    </source>
</evidence>
<dbReference type="Gene3D" id="3.10.50.40">
    <property type="match status" value="2"/>
</dbReference>
<keyword evidence="4 7" id="KW-0697">Rotamase</keyword>
<dbReference type="GO" id="GO:0043165">
    <property type="term" value="P:Gram-negative-bacterium-type cell outer membrane assembly"/>
    <property type="evidence" value="ECO:0007669"/>
    <property type="project" value="InterPro"/>
</dbReference>
<dbReference type="Pfam" id="PF00639">
    <property type="entry name" value="Rotamase"/>
    <property type="match status" value="2"/>
</dbReference>
<protein>
    <recommendedName>
        <fullName evidence="7">Chaperone SurA</fullName>
    </recommendedName>
    <alternativeName>
        <fullName evidence="7">Peptidyl-prolyl cis-trans isomerase SurA</fullName>
        <shortName evidence="7">PPIase SurA</shortName>
        <ecNumber evidence="7">5.2.1.8</ecNumber>
    </alternativeName>
    <alternativeName>
        <fullName evidence="7">Rotamase SurA</fullName>
    </alternativeName>
</protein>
<accession>A0A1N7JDS7</accession>
<dbReference type="InterPro" id="IPR050280">
    <property type="entry name" value="OMP_Chaperone_SurA"/>
</dbReference>
<dbReference type="GO" id="GO:0030288">
    <property type="term" value="C:outer membrane-bounded periplasmic space"/>
    <property type="evidence" value="ECO:0007669"/>
    <property type="project" value="InterPro"/>
</dbReference>
<dbReference type="GO" id="GO:0003755">
    <property type="term" value="F:peptidyl-prolyl cis-trans isomerase activity"/>
    <property type="evidence" value="ECO:0007669"/>
    <property type="project" value="UniProtKB-UniRule"/>
</dbReference>
<dbReference type="Proteomes" id="UP000185999">
    <property type="component" value="Unassembled WGS sequence"/>
</dbReference>
<dbReference type="RefSeq" id="WP_238377189.1">
    <property type="nucleotide sequence ID" value="NZ_FTOE01000001.1"/>
</dbReference>
<evidence type="ECO:0000313" key="11">
    <source>
        <dbReference type="Proteomes" id="UP000185999"/>
    </source>
</evidence>
<feature type="region of interest" description="Disordered" evidence="8">
    <location>
        <begin position="328"/>
        <end position="348"/>
    </location>
</feature>
<name>A0A1N7JDS7_9GAMM</name>
<dbReference type="GO" id="GO:0051082">
    <property type="term" value="F:unfolded protein binding"/>
    <property type="evidence" value="ECO:0007669"/>
    <property type="project" value="UniProtKB-UniRule"/>
</dbReference>
<keyword evidence="1 7" id="KW-0732">Signal</keyword>
<dbReference type="SUPFAM" id="SSF109998">
    <property type="entry name" value="Triger factor/SurA peptide-binding domain-like"/>
    <property type="match status" value="1"/>
</dbReference>
<comment type="domain">
    <text evidence="7">The PPIase activity resides only in the second parvulin domain. The N-terminal region and the C-terminal tail are necessary and sufficient for the chaperone activity of SurA. The PPIase activity is dispensable for SurA to function as a chaperone. The N-terminal region and the C-terminal tail are also required for porin recognition.</text>
</comment>
<dbReference type="HAMAP" id="MF_01183">
    <property type="entry name" value="Chaperone_SurA"/>
    <property type="match status" value="1"/>
</dbReference>
<comment type="subcellular location">
    <subcellularLocation>
        <location evidence="7">Periplasm</location>
    </subcellularLocation>
    <text evidence="7">Is capable of associating with the outer membrane.</text>
</comment>
<evidence type="ECO:0000256" key="5">
    <source>
        <dbReference type="ARBA" id="ARBA00023186"/>
    </source>
</evidence>
<feature type="chain" id="PRO_5013404835" description="Chaperone SurA" evidence="7">
    <location>
        <begin position="29"/>
        <end position="432"/>
    </location>
</feature>
<feature type="domain" description="PpiC" evidence="9">
    <location>
        <begin position="288"/>
        <end position="387"/>
    </location>
</feature>
<gene>
    <name evidence="7" type="primary">surA</name>
    <name evidence="10" type="ORF">SAMN05421760_1011004</name>
</gene>
<evidence type="ECO:0000259" key="9">
    <source>
        <dbReference type="PROSITE" id="PS50198"/>
    </source>
</evidence>
<dbReference type="SUPFAM" id="SSF54534">
    <property type="entry name" value="FKBP-like"/>
    <property type="match status" value="2"/>
</dbReference>
<keyword evidence="2 7" id="KW-0677">Repeat</keyword>
<dbReference type="GO" id="GO:0006457">
    <property type="term" value="P:protein folding"/>
    <property type="evidence" value="ECO:0007669"/>
    <property type="project" value="UniProtKB-UniRule"/>
</dbReference>
<comment type="catalytic activity">
    <reaction evidence="7">
        <text>[protein]-peptidylproline (omega=180) = [protein]-peptidylproline (omega=0)</text>
        <dbReference type="Rhea" id="RHEA:16237"/>
        <dbReference type="Rhea" id="RHEA-COMP:10747"/>
        <dbReference type="Rhea" id="RHEA-COMP:10748"/>
        <dbReference type="ChEBI" id="CHEBI:83833"/>
        <dbReference type="ChEBI" id="CHEBI:83834"/>
        <dbReference type="EC" id="5.2.1.8"/>
    </reaction>
</comment>
<evidence type="ECO:0000256" key="6">
    <source>
        <dbReference type="ARBA" id="ARBA00023235"/>
    </source>
</evidence>
<evidence type="ECO:0000256" key="7">
    <source>
        <dbReference type="HAMAP-Rule" id="MF_01183"/>
    </source>
</evidence>